<dbReference type="InterPro" id="IPR025948">
    <property type="entry name" value="HTH-like_dom"/>
</dbReference>
<dbReference type="EMBL" id="PKIB01000001">
    <property type="protein sequence ID" value="PLA54793.1"/>
    <property type="molecule type" value="Genomic_DNA"/>
</dbReference>
<evidence type="ECO:0000313" key="3">
    <source>
        <dbReference type="EMBL" id="PLA54793.1"/>
    </source>
</evidence>
<dbReference type="SUPFAM" id="SSF53098">
    <property type="entry name" value="Ribonuclease H-like"/>
    <property type="match status" value="1"/>
</dbReference>
<evidence type="ECO:0000259" key="2">
    <source>
        <dbReference type="PROSITE" id="PS50994"/>
    </source>
</evidence>
<dbReference type="SUPFAM" id="SSF46689">
    <property type="entry name" value="Homeodomain-like"/>
    <property type="match status" value="1"/>
</dbReference>
<dbReference type="InterPro" id="IPR036397">
    <property type="entry name" value="RNaseH_sf"/>
</dbReference>
<dbReference type="AlphaFoldDB" id="A0A2I1YIS5"/>
<dbReference type="NCBIfam" id="NF033516">
    <property type="entry name" value="transpos_IS3"/>
    <property type="match status" value="1"/>
</dbReference>
<comment type="function">
    <text evidence="1">Involved in the transposition of the insertion sequence.</text>
</comment>
<dbReference type="Proteomes" id="UP000235073">
    <property type="component" value="Unassembled WGS sequence"/>
</dbReference>
<proteinExistence type="predicted"/>
<gene>
    <name evidence="3" type="ORF">CYK21_01410</name>
</gene>
<comment type="caution">
    <text evidence="3">The sequence shown here is derived from an EMBL/GenBank/DDBJ whole genome shotgun (WGS) entry which is preliminary data.</text>
</comment>
<dbReference type="GO" id="GO:0015074">
    <property type="term" value="P:DNA integration"/>
    <property type="evidence" value="ECO:0007669"/>
    <property type="project" value="InterPro"/>
</dbReference>
<dbReference type="Pfam" id="PF00665">
    <property type="entry name" value="rve"/>
    <property type="match status" value="1"/>
</dbReference>
<dbReference type="InterPro" id="IPR001584">
    <property type="entry name" value="Integrase_cat-core"/>
</dbReference>
<dbReference type="GO" id="GO:0003676">
    <property type="term" value="F:nucleic acid binding"/>
    <property type="evidence" value="ECO:0007669"/>
    <property type="project" value="InterPro"/>
</dbReference>
<dbReference type="PROSITE" id="PS50994">
    <property type="entry name" value="INTEGRASE"/>
    <property type="match status" value="1"/>
</dbReference>
<protein>
    <submittedName>
        <fullName evidence="3">IS3 family transposase</fullName>
    </submittedName>
</protein>
<dbReference type="Pfam" id="PF13333">
    <property type="entry name" value="rve_2"/>
    <property type="match status" value="1"/>
</dbReference>
<dbReference type="InterPro" id="IPR048020">
    <property type="entry name" value="Transpos_IS3"/>
</dbReference>
<feature type="domain" description="Integrase catalytic" evidence="2">
    <location>
        <begin position="238"/>
        <end position="403"/>
    </location>
</feature>
<name>A0A2I1YIS5_STRMC</name>
<accession>A0A2I1YIS5</accession>
<evidence type="ECO:0000256" key="1">
    <source>
        <dbReference type="ARBA" id="ARBA00002286"/>
    </source>
</evidence>
<dbReference type="InterPro" id="IPR009057">
    <property type="entry name" value="Homeodomain-like_sf"/>
</dbReference>
<dbReference type="Gene3D" id="3.30.420.10">
    <property type="entry name" value="Ribonuclease H-like superfamily/Ribonuclease H"/>
    <property type="match status" value="1"/>
</dbReference>
<dbReference type="InterPro" id="IPR012337">
    <property type="entry name" value="RNaseH-like_sf"/>
</dbReference>
<dbReference type="Pfam" id="PF13276">
    <property type="entry name" value="HTH_21"/>
    <property type="match status" value="1"/>
</dbReference>
<organism evidence="3 4">
    <name type="scientific">Streptococcus macedonicus</name>
    <name type="common">Streptococcus gallolyticus macedonicus</name>
    <dbReference type="NCBI Taxonomy" id="59310"/>
    <lineage>
        <taxon>Bacteria</taxon>
        <taxon>Bacillati</taxon>
        <taxon>Bacillota</taxon>
        <taxon>Bacilli</taxon>
        <taxon>Lactobacillales</taxon>
        <taxon>Streptococcaceae</taxon>
        <taxon>Streptococcus</taxon>
    </lineage>
</organism>
<reference evidence="3 4" key="1">
    <citation type="submission" date="2017-12" db="EMBL/GenBank/DDBJ databases">
        <title>Phylogenetic diversity of female urinary microbiome.</title>
        <authorList>
            <person name="Thomas-White K."/>
            <person name="Wolfe A.J."/>
        </authorList>
    </citation>
    <scope>NUCLEOTIDE SEQUENCE [LARGE SCALE GENOMIC DNA]</scope>
    <source>
        <strain evidence="3 4">UMB0733</strain>
    </source>
</reference>
<dbReference type="InterPro" id="IPR050900">
    <property type="entry name" value="Transposase_IS3/IS150/IS904"/>
</dbReference>
<evidence type="ECO:0000313" key="4">
    <source>
        <dbReference type="Proteomes" id="UP000235073"/>
    </source>
</evidence>
<dbReference type="PANTHER" id="PTHR46889:SF4">
    <property type="entry name" value="TRANSPOSASE INSO FOR INSERTION SEQUENCE ELEMENT IS911B-RELATED"/>
    <property type="match status" value="1"/>
</dbReference>
<sequence>MKVIQKTANRHYSPELKQEIIDKVLIEGDSQGSVSIDYALPNMRTLPNWIAQYKKNGYIIVEKQRGRPSKMGGKPKKTPEEMTELEHVLEENEHLRAEVAYLKKLRELRLRGRNLTAHKAETVRELVSGGFRLDLLLKTAKLARSTYYYQLKRFNRANKDKKVKEMIQTIYDDHKGNYGYRRIHLELRNRGFVINHKKVQRLMTVMGLAACIRCKRKYSSYKGEIGKKADNLIQRQFEGAKPYEKCYTDVTEFALPNIRGKLYLSPVLDGYNSEIIEFTLSRSPDLKQVQTMLKRAFPATSYQGTILHSDQGWQYQHQSYHDFLASKGIRPSMSRKGNSPDNGMMESFFGILKSEMFYGYEKTFKSLDKLEQAITDYIFYYNNKRIKTKLKGLSPVQYRTKSFQ</sequence>
<dbReference type="PANTHER" id="PTHR46889">
    <property type="entry name" value="TRANSPOSASE INSF FOR INSERTION SEQUENCE IS3B-RELATED"/>
    <property type="match status" value="1"/>
</dbReference>